<keyword evidence="4 5" id="KW-0472">Membrane</keyword>
<feature type="non-terminal residue" evidence="6">
    <location>
        <position position="1"/>
    </location>
</feature>
<comment type="subcellular location">
    <subcellularLocation>
        <location evidence="1">Membrane</location>
        <topology evidence="1">Multi-pass membrane protein</topology>
    </subcellularLocation>
</comment>
<proteinExistence type="predicted"/>
<protein>
    <recommendedName>
        <fullName evidence="7">ZIP family metal transporter</fullName>
    </recommendedName>
</protein>
<accession>X1KUA6</accession>
<evidence type="ECO:0000256" key="4">
    <source>
        <dbReference type="ARBA" id="ARBA00023136"/>
    </source>
</evidence>
<dbReference type="InterPro" id="IPR003689">
    <property type="entry name" value="ZIP"/>
</dbReference>
<evidence type="ECO:0000256" key="5">
    <source>
        <dbReference type="SAM" id="Phobius"/>
    </source>
</evidence>
<dbReference type="AlphaFoldDB" id="X1KUA6"/>
<evidence type="ECO:0000256" key="2">
    <source>
        <dbReference type="ARBA" id="ARBA00022692"/>
    </source>
</evidence>
<feature type="transmembrane region" description="Helical" evidence="5">
    <location>
        <begin position="116"/>
        <end position="135"/>
    </location>
</feature>
<dbReference type="Pfam" id="PF02535">
    <property type="entry name" value="Zip"/>
    <property type="match status" value="1"/>
</dbReference>
<dbReference type="PANTHER" id="PTHR16950:SF16">
    <property type="entry name" value="ZINC TRANSPORTER ZIP13"/>
    <property type="match status" value="1"/>
</dbReference>
<organism evidence="6">
    <name type="scientific">marine sediment metagenome</name>
    <dbReference type="NCBI Taxonomy" id="412755"/>
    <lineage>
        <taxon>unclassified sequences</taxon>
        <taxon>metagenomes</taxon>
        <taxon>ecological metagenomes</taxon>
    </lineage>
</organism>
<evidence type="ECO:0000313" key="6">
    <source>
        <dbReference type="EMBL" id="GAI10278.1"/>
    </source>
</evidence>
<evidence type="ECO:0000256" key="1">
    <source>
        <dbReference type="ARBA" id="ARBA00004141"/>
    </source>
</evidence>
<dbReference type="EMBL" id="BARV01006252">
    <property type="protein sequence ID" value="GAI10278.1"/>
    <property type="molecule type" value="Genomic_DNA"/>
</dbReference>
<name>X1KUA6_9ZZZZ</name>
<keyword evidence="2 5" id="KW-0812">Transmembrane</keyword>
<gene>
    <name evidence="6" type="ORF">S06H3_12807</name>
</gene>
<feature type="transmembrane region" description="Helical" evidence="5">
    <location>
        <begin position="6"/>
        <end position="32"/>
    </location>
</feature>
<sequence>DGIHNFIDGLIIAASFVVAFPIGVATALAVALHEIPQEIGDYGVLVYGGFKRIKALFLNFLSAISVIFGGIVGFLLSEKIGQSIVFLLPFAAGNFIYIAASDLIPEIKQKECFSKSITYFLVFLLGIVLMLLIKII</sequence>
<reference evidence="6" key="1">
    <citation type="journal article" date="2014" name="Front. Microbiol.">
        <title>High frequency of phylogenetically diverse reductive dehalogenase-homologous genes in deep subseafloor sedimentary metagenomes.</title>
        <authorList>
            <person name="Kawai M."/>
            <person name="Futagami T."/>
            <person name="Toyoda A."/>
            <person name="Takaki Y."/>
            <person name="Nishi S."/>
            <person name="Hori S."/>
            <person name="Arai W."/>
            <person name="Tsubouchi T."/>
            <person name="Morono Y."/>
            <person name="Uchiyama I."/>
            <person name="Ito T."/>
            <person name="Fujiyama A."/>
            <person name="Inagaki F."/>
            <person name="Takami H."/>
        </authorList>
    </citation>
    <scope>NUCLEOTIDE SEQUENCE</scope>
    <source>
        <strain evidence="6">Expedition CK06-06</strain>
    </source>
</reference>
<feature type="transmembrane region" description="Helical" evidence="5">
    <location>
        <begin position="83"/>
        <end position="104"/>
    </location>
</feature>
<evidence type="ECO:0000256" key="3">
    <source>
        <dbReference type="ARBA" id="ARBA00022989"/>
    </source>
</evidence>
<evidence type="ECO:0008006" key="7">
    <source>
        <dbReference type="Google" id="ProtNLM"/>
    </source>
</evidence>
<dbReference type="GO" id="GO:0016020">
    <property type="term" value="C:membrane"/>
    <property type="evidence" value="ECO:0007669"/>
    <property type="project" value="UniProtKB-SubCell"/>
</dbReference>
<feature type="transmembrane region" description="Helical" evidence="5">
    <location>
        <begin position="53"/>
        <end position="77"/>
    </location>
</feature>
<keyword evidence="3 5" id="KW-1133">Transmembrane helix</keyword>
<dbReference type="PANTHER" id="PTHR16950">
    <property type="entry name" value="ZINC TRANSPORTER SLC39A7 HISTIDINE-RICH MEMBRANE PROTEIN KE4"/>
    <property type="match status" value="1"/>
</dbReference>
<dbReference type="GO" id="GO:0046873">
    <property type="term" value="F:metal ion transmembrane transporter activity"/>
    <property type="evidence" value="ECO:0007669"/>
    <property type="project" value="InterPro"/>
</dbReference>
<comment type="caution">
    <text evidence="6">The sequence shown here is derived from an EMBL/GenBank/DDBJ whole genome shotgun (WGS) entry which is preliminary data.</text>
</comment>